<dbReference type="Gene3D" id="3.40.50.720">
    <property type="entry name" value="NAD(P)-binding Rossmann-like Domain"/>
    <property type="match status" value="1"/>
</dbReference>
<organism evidence="1 2">
    <name type="scientific">[Myrmecia] bisecta</name>
    <dbReference type="NCBI Taxonomy" id="41462"/>
    <lineage>
        <taxon>Eukaryota</taxon>
        <taxon>Viridiplantae</taxon>
        <taxon>Chlorophyta</taxon>
        <taxon>core chlorophytes</taxon>
        <taxon>Trebouxiophyceae</taxon>
        <taxon>Trebouxiales</taxon>
        <taxon>Trebouxiaceae</taxon>
        <taxon>Myrmecia</taxon>
    </lineage>
</organism>
<dbReference type="Pfam" id="PF13561">
    <property type="entry name" value="adh_short_C2"/>
    <property type="match status" value="1"/>
</dbReference>
<dbReference type="PRINTS" id="PR00080">
    <property type="entry name" value="SDRFAMILY"/>
</dbReference>
<reference evidence="1 2" key="1">
    <citation type="journal article" date="2024" name="Nat. Commun.">
        <title>Phylogenomics reveals the evolutionary origins of lichenization in chlorophyte algae.</title>
        <authorList>
            <person name="Puginier C."/>
            <person name="Libourel C."/>
            <person name="Otte J."/>
            <person name="Skaloud P."/>
            <person name="Haon M."/>
            <person name="Grisel S."/>
            <person name="Petersen M."/>
            <person name="Berrin J.G."/>
            <person name="Delaux P.M."/>
            <person name="Dal Grande F."/>
            <person name="Keller J."/>
        </authorList>
    </citation>
    <scope>NUCLEOTIDE SEQUENCE [LARGE SCALE GENOMIC DNA]</scope>
    <source>
        <strain evidence="1 2">SAG 2043</strain>
    </source>
</reference>
<dbReference type="PRINTS" id="PR00081">
    <property type="entry name" value="GDHRDH"/>
</dbReference>
<sequence length="264" mass="27418">MGRSVIVTGASSGIGLEIALSFLRQGDAVVVVGRTLSKLQGAVPPEFQDGRSGGRAFCLAKDVSTVEGCKECIAESVQLLGGRLDVLVNNAGAGKLGLALADITVEDWEWHMNVNVRSILLLTQAAIPFLVSTKGNIVNISSIAGQRPVPAAAAYSVSKAGVDMLTRCSALELAPQGVRVNAVNPATIVTGFHATAWTPDKAQAFYEGAGEAHPIGRVGYPKDVAEMVLFLADNDKAGFITGQTYLVDGGRLLGMATPKGIDGK</sequence>
<dbReference type="FunFam" id="3.40.50.720:FF:000084">
    <property type="entry name" value="Short-chain dehydrogenase reductase"/>
    <property type="match status" value="1"/>
</dbReference>
<evidence type="ECO:0000313" key="1">
    <source>
        <dbReference type="EMBL" id="KAK9823926.1"/>
    </source>
</evidence>
<accession>A0AAW1QS22</accession>
<keyword evidence="2" id="KW-1185">Reference proteome</keyword>
<dbReference type="PANTHER" id="PTHR43975">
    <property type="entry name" value="ZGC:101858"/>
    <property type="match status" value="1"/>
</dbReference>
<dbReference type="InterPro" id="IPR036291">
    <property type="entry name" value="NAD(P)-bd_dom_sf"/>
</dbReference>
<dbReference type="InterPro" id="IPR002347">
    <property type="entry name" value="SDR_fam"/>
</dbReference>
<dbReference type="AlphaFoldDB" id="A0AAW1QS22"/>
<dbReference type="PANTHER" id="PTHR43975:SF2">
    <property type="entry name" value="EG:BACR7A4.14 PROTEIN-RELATED"/>
    <property type="match status" value="1"/>
</dbReference>
<protein>
    <submittedName>
        <fullName evidence="1">Uncharacterized protein</fullName>
    </submittedName>
</protein>
<dbReference type="Proteomes" id="UP001489004">
    <property type="component" value="Unassembled WGS sequence"/>
</dbReference>
<dbReference type="SUPFAM" id="SSF51735">
    <property type="entry name" value="NAD(P)-binding Rossmann-fold domains"/>
    <property type="match status" value="1"/>
</dbReference>
<proteinExistence type="predicted"/>
<gene>
    <name evidence="1" type="ORF">WJX72_006403</name>
</gene>
<evidence type="ECO:0000313" key="2">
    <source>
        <dbReference type="Proteomes" id="UP001489004"/>
    </source>
</evidence>
<name>A0AAW1QS22_9CHLO</name>
<comment type="caution">
    <text evidence="1">The sequence shown here is derived from an EMBL/GenBank/DDBJ whole genome shotgun (WGS) entry which is preliminary data.</text>
</comment>
<dbReference type="EMBL" id="JALJOR010000002">
    <property type="protein sequence ID" value="KAK9823926.1"/>
    <property type="molecule type" value="Genomic_DNA"/>
</dbReference>